<dbReference type="AlphaFoldDB" id="A0A8J7LBG2"/>
<keyword evidence="3" id="KW-0472">Membrane</keyword>
<reference evidence="6 7" key="1">
    <citation type="journal article" date="2021" name="Int. J. Syst. Evol. Microbiol.">
        <title>Amazonocrinis nigriterrae gen. nov., sp. nov., Atlanticothrix silvestris gen. nov., sp. nov. and Dendronalium phyllosphericum gen. nov., sp. nov., nostocacean cyanobacteria from Brazilian environments.</title>
        <authorList>
            <person name="Alvarenga D.O."/>
            <person name="Andreote A.P.D."/>
            <person name="Branco L.H.Z."/>
            <person name="Delbaje E."/>
            <person name="Cruz R.B."/>
            <person name="Varani A.M."/>
            <person name="Fiore M.F."/>
        </authorList>
    </citation>
    <scope>NUCLEOTIDE SEQUENCE [LARGE SCALE GENOMIC DNA]</scope>
    <source>
        <strain evidence="6 7">CENA369</strain>
    </source>
</reference>
<feature type="domain" description="Leucine-binding protein" evidence="5">
    <location>
        <begin position="578"/>
        <end position="856"/>
    </location>
</feature>
<evidence type="ECO:0000313" key="7">
    <source>
        <dbReference type="Proteomes" id="UP000662314"/>
    </source>
</evidence>
<evidence type="ECO:0000256" key="1">
    <source>
        <dbReference type="ARBA" id="ARBA00010062"/>
    </source>
</evidence>
<keyword evidence="2" id="KW-0732">Signal</keyword>
<gene>
    <name evidence="6" type="ORF">I8752_01935</name>
</gene>
<keyword evidence="7" id="KW-1185">Reference proteome</keyword>
<dbReference type="RefSeq" id="WP_214430643.1">
    <property type="nucleotide sequence ID" value="NZ_CAWPUQ010000219.1"/>
</dbReference>
<dbReference type="InterPro" id="IPR024983">
    <property type="entry name" value="CHAT_dom"/>
</dbReference>
<comment type="caution">
    <text evidence="6">The sequence shown here is derived from an EMBL/GenBank/DDBJ whole genome shotgun (WGS) entry which is preliminary data.</text>
</comment>
<dbReference type="PANTHER" id="PTHR30483:SF6">
    <property type="entry name" value="PERIPLASMIC BINDING PROTEIN OF ABC TRANSPORTER FOR NATURAL AMINO ACIDS"/>
    <property type="match status" value="1"/>
</dbReference>
<dbReference type="SUPFAM" id="SSF53822">
    <property type="entry name" value="Periplasmic binding protein-like I"/>
    <property type="match status" value="1"/>
</dbReference>
<dbReference type="EMBL" id="JAECZA010000004">
    <property type="protein sequence ID" value="MBH8571807.1"/>
    <property type="molecule type" value="Genomic_DNA"/>
</dbReference>
<feature type="domain" description="CHAT" evidence="4">
    <location>
        <begin position="207"/>
        <end position="344"/>
    </location>
</feature>
<keyword evidence="3" id="KW-1133">Transmembrane helix</keyword>
<dbReference type="InterPro" id="IPR051010">
    <property type="entry name" value="BCAA_transport"/>
</dbReference>
<feature type="transmembrane region" description="Helical" evidence="3">
    <location>
        <begin position="419"/>
        <end position="441"/>
    </location>
</feature>
<name>A0A8J7LBG2_9NOST</name>
<accession>A0A8J7LBG2</accession>
<dbReference type="InterPro" id="IPR028082">
    <property type="entry name" value="Peripla_BP_I"/>
</dbReference>
<comment type="similarity">
    <text evidence="1">Belongs to the leucine-binding protein family.</text>
</comment>
<sequence length="935" mass="105765">MVQSPSSLQFPQNVAVVIRISTGSFAEGFTLSLQILEDGRTIQEYNDLPPIPAAPEMLQLYEEWQEISLKHSRALQAVSGQETNVSYADWRQRTTDLRDRCRTWFRHTAFSSLRDRIRANARVRKDQSVPIIIRCSTAFDTENDILRRLPWHLWDLFSHSQLPNAEFALFTNYNRPIAILKAPIRILAIFGSSDGGLQLDKDEAALQILEQRGAEITRISEPSPEILSRLLFDRNWDILFFAGHSSSQGNSGTIQISQGNSLQLDALRQSLTTAVRNGLKLAIFNSCDGLGIADFLTELNVPVVIVMREPVPDRIACEFLLYLLKEFSQGTPLCLAVRKARDRLEDIELKDFPAASWLPVICVSPNQPELVWPTPTPLLRLLLLLRRLLSNLRRFITRFLVSPAQLLLSRLRSYFRRDYLIVLFFATLILVLVFAVGRPIVCQVFPSTCIENFISYGEKQIANSRVKLSPKYFKQKQEGIEQFQKGQYEQAVKTFDKLHPRPKENNEDAPRLSFLDTEEKNALQDPEILIYRNNAFVRNRQKNNPNLPIYTIAVAAPLNIDASIFLGVAQAQDVAVNKKGIDLQVVIANDNNDPAQARQIAEKLYQDKKILAVVGHYTSENTCAALKVYSQQPNPLVVISPTSSVVNLPSKRDIASRWDCGGDPHRVFFRTVSSTRVEAESLVKYFIQGRDQSKRKVVVFRNSKELFSEDLFEQFRSVLEGEMYKGLVIAKFDISDAKFDPSKLPQEIINTADALAVFPDGQTNNDTAFKKAIDIINWNNGKKPILGANTLYVQEILNQPKKTTVDALYLAVDWHPKQCGAQDFADQIRQYWGGDLNRRTALAYEAVQAVLQTIEPNSSVIRTKDIQNKLSQAGIGDKVAASSDAIKGLLISFINEYHDRRQITTRAIVTVSEKKNFILKQDVPCSNVQNVPYLN</sequence>
<dbReference type="PANTHER" id="PTHR30483">
    <property type="entry name" value="LEUCINE-SPECIFIC-BINDING PROTEIN"/>
    <property type="match status" value="1"/>
</dbReference>
<dbReference type="Pfam" id="PF13458">
    <property type="entry name" value="Peripla_BP_6"/>
    <property type="match status" value="1"/>
</dbReference>
<evidence type="ECO:0000256" key="2">
    <source>
        <dbReference type="ARBA" id="ARBA00022729"/>
    </source>
</evidence>
<evidence type="ECO:0000313" key="6">
    <source>
        <dbReference type="EMBL" id="MBH8571807.1"/>
    </source>
</evidence>
<dbReference type="Gene3D" id="3.40.50.2300">
    <property type="match status" value="2"/>
</dbReference>
<protein>
    <submittedName>
        <fullName evidence="6">ABC transporter substrate-binding protein</fullName>
    </submittedName>
</protein>
<dbReference type="InterPro" id="IPR028081">
    <property type="entry name" value="Leu-bd"/>
</dbReference>
<dbReference type="CDD" id="cd06268">
    <property type="entry name" value="PBP1_ABC_transporter_LIVBP-like"/>
    <property type="match status" value="1"/>
</dbReference>
<evidence type="ECO:0000259" key="4">
    <source>
        <dbReference type="Pfam" id="PF12770"/>
    </source>
</evidence>
<organism evidence="6 7">
    <name type="scientific">Dendronalium phyllosphericum CENA369</name>
    <dbReference type="NCBI Taxonomy" id="1725256"/>
    <lineage>
        <taxon>Bacteria</taxon>
        <taxon>Bacillati</taxon>
        <taxon>Cyanobacteriota</taxon>
        <taxon>Cyanophyceae</taxon>
        <taxon>Nostocales</taxon>
        <taxon>Nostocaceae</taxon>
        <taxon>Dendronalium</taxon>
        <taxon>Dendronalium phyllosphericum</taxon>
    </lineage>
</organism>
<proteinExistence type="inferred from homology"/>
<evidence type="ECO:0000259" key="5">
    <source>
        <dbReference type="Pfam" id="PF13458"/>
    </source>
</evidence>
<dbReference type="Proteomes" id="UP000662314">
    <property type="component" value="Unassembled WGS sequence"/>
</dbReference>
<keyword evidence="3" id="KW-0812">Transmembrane</keyword>
<evidence type="ECO:0000256" key="3">
    <source>
        <dbReference type="SAM" id="Phobius"/>
    </source>
</evidence>
<dbReference type="Pfam" id="PF12770">
    <property type="entry name" value="CHAT"/>
    <property type="match status" value="1"/>
</dbReference>